<dbReference type="Proteomes" id="UP000095085">
    <property type="component" value="Unassembled WGS sequence"/>
</dbReference>
<dbReference type="GO" id="GO:0016020">
    <property type="term" value="C:membrane"/>
    <property type="evidence" value="ECO:0007669"/>
    <property type="project" value="UniProtKB-SubCell"/>
</dbReference>
<dbReference type="Pfam" id="PF06011">
    <property type="entry name" value="TRP"/>
    <property type="match status" value="1"/>
</dbReference>
<feature type="transmembrane region" description="Helical" evidence="8">
    <location>
        <begin position="485"/>
        <end position="504"/>
    </location>
</feature>
<dbReference type="SMART" id="SM01320">
    <property type="entry name" value="TRP_N"/>
    <property type="match status" value="1"/>
</dbReference>
<dbReference type="RefSeq" id="XP_020078266.1">
    <property type="nucleotide sequence ID" value="XM_020219606.1"/>
</dbReference>
<feature type="compositionally biased region" description="Low complexity" evidence="7">
    <location>
        <begin position="747"/>
        <end position="765"/>
    </location>
</feature>
<evidence type="ECO:0000256" key="3">
    <source>
        <dbReference type="ARBA" id="ARBA00022692"/>
    </source>
</evidence>
<dbReference type="Pfam" id="PF14558">
    <property type="entry name" value="TRP_N"/>
    <property type="match status" value="1"/>
</dbReference>
<dbReference type="PANTHER" id="PTHR31145:SF4">
    <property type="entry name" value="FLAVIN CARRIER PROTEIN 1-RELATED"/>
    <property type="match status" value="1"/>
</dbReference>
<comment type="similarity">
    <text evidence="2">Belongs to the transient receptor potential (TRP) ion channel family.</text>
</comment>
<evidence type="ECO:0000313" key="11">
    <source>
        <dbReference type="EMBL" id="ODV69199.1"/>
    </source>
</evidence>
<feature type="transmembrane region" description="Helical" evidence="8">
    <location>
        <begin position="572"/>
        <end position="600"/>
    </location>
</feature>
<evidence type="ECO:0000259" key="10">
    <source>
        <dbReference type="SMART" id="SM01320"/>
    </source>
</evidence>
<dbReference type="InterPro" id="IPR010308">
    <property type="entry name" value="TRP_C"/>
</dbReference>
<keyword evidence="3 8" id="KW-0812">Transmembrane</keyword>
<feature type="transmembrane region" description="Helical" evidence="8">
    <location>
        <begin position="399"/>
        <end position="416"/>
    </location>
</feature>
<accession>A0A1E4RPK0</accession>
<feature type="transmembrane region" description="Helical" evidence="8">
    <location>
        <begin position="540"/>
        <end position="560"/>
    </location>
</feature>
<evidence type="ECO:0000256" key="5">
    <source>
        <dbReference type="ARBA" id="ARBA00022989"/>
    </source>
</evidence>
<keyword evidence="12" id="KW-1185">Reference proteome</keyword>
<keyword evidence="5 8" id="KW-1133">Transmembrane helix</keyword>
<feature type="transmembrane region" description="Helical" evidence="8">
    <location>
        <begin position="340"/>
        <end position="363"/>
    </location>
</feature>
<evidence type="ECO:0000256" key="8">
    <source>
        <dbReference type="SAM" id="Phobius"/>
    </source>
</evidence>
<reference evidence="12" key="1">
    <citation type="submission" date="2016-05" db="EMBL/GenBank/DDBJ databases">
        <title>Comparative genomics of biotechnologically important yeasts.</title>
        <authorList>
            <consortium name="DOE Joint Genome Institute"/>
            <person name="Riley R."/>
            <person name="Haridas S."/>
            <person name="Wolfe K.H."/>
            <person name="Lopes M.R."/>
            <person name="Hittinger C.T."/>
            <person name="Goker M."/>
            <person name="Salamov A."/>
            <person name="Wisecaver J."/>
            <person name="Long T.M."/>
            <person name="Aerts A.L."/>
            <person name="Barry K."/>
            <person name="Choi C."/>
            <person name="Clum A."/>
            <person name="Coughlan A.Y."/>
            <person name="Deshpande S."/>
            <person name="Douglass A.P."/>
            <person name="Hanson S.J."/>
            <person name="Klenk H.-P."/>
            <person name="Labutti K."/>
            <person name="Lapidus A."/>
            <person name="Lindquist E."/>
            <person name="Lipzen A."/>
            <person name="Meier-Kolthoff J.P."/>
            <person name="Ohm R.A."/>
            <person name="Otillar R.P."/>
            <person name="Pangilinan J."/>
            <person name="Peng Y."/>
            <person name="Rokas A."/>
            <person name="Rosa C.A."/>
            <person name="Scheuner C."/>
            <person name="Sibirny A.A."/>
            <person name="Slot J.C."/>
            <person name="Stielow J.B."/>
            <person name="Sun H."/>
            <person name="Kurtzman C.P."/>
            <person name="Blackwell M."/>
            <person name="Grigoriev I.V."/>
            <person name="Jeffries T.W."/>
        </authorList>
    </citation>
    <scope>NUCLEOTIDE SEQUENCE [LARGE SCALE GENOMIC DNA]</scope>
    <source>
        <strain evidence="12">NRRL Y-1933</strain>
    </source>
</reference>
<dbReference type="OrthoDB" id="5212126at2759"/>
<feature type="compositionally biased region" description="Polar residues" evidence="7">
    <location>
        <begin position="766"/>
        <end position="776"/>
    </location>
</feature>
<feature type="transmembrane region" description="Helical" evidence="8">
    <location>
        <begin position="510"/>
        <end position="528"/>
    </location>
</feature>
<dbReference type="GeneID" id="30994156"/>
<feature type="compositionally biased region" description="Polar residues" evidence="7">
    <location>
        <begin position="799"/>
        <end position="821"/>
    </location>
</feature>
<protein>
    <submittedName>
        <fullName evidence="11">TRP-domain-containing protein</fullName>
    </submittedName>
</protein>
<gene>
    <name evidence="11" type="ORF">HYPBUDRAFT_136437</name>
</gene>
<dbReference type="GO" id="GO:0055085">
    <property type="term" value="P:transmembrane transport"/>
    <property type="evidence" value="ECO:0007669"/>
    <property type="project" value="TreeGrafter"/>
</dbReference>
<evidence type="ECO:0000256" key="1">
    <source>
        <dbReference type="ARBA" id="ARBA00004141"/>
    </source>
</evidence>
<dbReference type="AlphaFoldDB" id="A0A1E4RPK0"/>
<evidence type="ECO:0000256" key="6">
    <source>
        <dbReference type="ARBA" id="ARBA00023136"/>
    </source>
</evidence>
<feature type="transmembrane region" description="Helical" evidence="8">
    <location>
        <begin position="422"/>
        <end position="443"/>
    </location>
</feature>
<evidence type="ECO:0000313" key="12">
    <source>
        <dbReference type="Proteomes" id="UP000095085"/>
    </source>
</evidence>
<comment type="subcellular location">
    <subcellularLocation>
        <location evidence="1">Membrane</location>
        <topology evidence="1">Multi-pass membrane protein</topology>
    </subcellularLocation>
</comment>
<feature type="chain" id="PRO_5009162429" evidence="9">
    <location>
        <begin position="25"/>
        <end position="821"/>
    </location>
</feature>
<feature type="compositionally biased region" description="Basic and acidic residues" evidence="7">
    <location>
        <begin position="685"/>
        <end position="696"/>
    </location>
</feature>
<dbReference type="STRING" id="984485.A0A1E4RPK0"/>
<evidence type="ECO:0000256" key="9">
    <source>
        <dbReference type="SAM" id="SignalP"/>
    </source>
</evidence>
<keyword evidence="6 8" id="KW-0472">Membrane</keyword>
<proteinExistence type="inferred from homology"/>
<dbReference type="InterPro" id="IPR040241">
    <property type="entry name" value="TRP_Flc/Pkd2-like"/>
</dbReference>
<dbReference type="GO" id="GO:0009272">
    <property type="term" value="P:fungal-type cell wall biogenesis"/>
    <property type="evidence" value="ECO:0007669"/>
    <property type="project" value="TreeGrafter"/>
</dbReference>
<feature type="region of interest" description="Disordered" evidence="7">
    <location>
        <begin position="674"/>
        <end position="821"/>
    </location>
</feature>
<organism evidence="11 12">
    <name type="scientific">Hyphopichia burtonii NRRL Y-1933</name>
    <dbReference type="NCBI Taxonomy" id="984485"/>
    <lineage>
        <taxon>Eukaryota</taxon>
        <taxon>Fungi</taxon>
        <taxon>Dikarya</taxon>
        <taxon>Ascomycota</taxon>
        <taxon>Saccharomycotina</taxon>
        <taxon>Pichiomycetes</taxon>
        <taxon>Debaryomycetaceae</taxon>
        <taxon>Hyphopichia</taxon>
    </lineage>
</organism>
<sequence>MVLLHRSILLFLTWVSLFINPILAKRSLLATSLVTCMENSQISPSYFNVTFNPDDRSLRYSLDLSTEISSYVIAHVQVYAYGFLIIEKNIDMCTLGWKQFCPIFPGSMQVESIEYISKDYVKMIPGIAYNVPDIDAVVKVIVKDRDSGEELSCIQSGFTNGKTVSQTGAKWATAIIAGLGLLIAAVLSTFGNSNAASHISANAVSLFLYFQSVVVVSMQHVERVPPIASSWAENLAWSMGLIRVTFMQDIFRWYIQSTGGHPTTYFLGTTKQILVQRAMDYLDGMHKFAVRNDVTGFFSNQSVEEYNKRSLDFSLSSNTNTIILRGIERIGFGSHIETTAIVVTGFTFFILCGFLLAVILVLIKQTVELLIRFKKINPNRLNHFRTSFASIMKGALQRYIYIGFTQLIILSLWEFTQNDSPAVIILAIIFLILSLGVIGFSFWKTLQFGKKSIIQYNNPAALLYGDSRILNKYGFCYTMFNANKYWFGIVLTGYSLIKGIFIGLCQYSGKASSLILFILDLAYTIHLFIQAPYLDKSTNVLNYCMSIVITINSFLFLFFSDLFGQPAQVSSIMGWIFFILNAAFSLILLLMIIVLICLAITSKNPDARFAPAKDDRASFQRKSSVKRKSYTDKGDNLASKEKDNVHNELFALGLAAQDHSNNWELEMYRLHNLSNGADDEDDEDKSSSSENHKSHDILTPSLNQSDKWIANEKERTLGEGSDSDDNKPNNNAGLGAKLKNLTRNLSTKKNNNSPPNANKTSNTPKSSHITRISDTLSPKEEVNSLNTPILNESPKTHQRNYSEMSAQQSMNNNPTDATRIV</sequence>
<dbReference type="PANTHER" id="PTHR31145">
    <property type="entry name" value="INTEGRAL MEMBRANE PROTEIN (AFU_ORTHOLOGUE AFUA_7G01610)"/>
    <property type="match status" value="1"/>
</dbReference>
<feature type="signal peptide" evidence="9">
    <location>
        <begin position="1"/>
        <end position="24"/>
    </location>
</feature>
<evidence type="ECO:0000256" key="2">
    <source>
        <dbReference type="ARBA" id="ARBA00010642"/>
    </source>
</evidence>
<dbReference type="EMBL" id="KV454539">
    <property type="protein sequence ID" value="ODV69199.1"/>
    <property type="molecule type" value="Genomic_DNA"/>
</dbReference>
<keyword evidence="4 9" id="KW-0732">Signal</keyword>
<evidence type="ECO:0000256" key="4">
    <source>
        <dbReference type="ARBA" id="ARBA00022729"/>
    </source>
</evidence>
<dbReference type="InterPro" id="IPR032800">
    <property type="entry name" value="TRP_N"/>
</dbReference>
<feature type="domain" description="ML-like" evidence="10">
    <location>
        <begin position="26"/>
        <end position="165"/>
    </location>
</feature>
<evidence type="ECO:0000256" key="7">
    <source>
        <dbReference type="SAM" id="MobiDB-lite"/>
    </source>
</evidence>
<name>A0A1E4RPK0_9ASCO</name>